<evidence type="ECO:0000313" key="1">
    <source>
        <dbReference type="EMBL" id="HHQ51217.1"/>
    </source>
</evidence>
<organism evidence="1">
    <name type="scientific">Ignisphaera aggregans</name>
    <dbReference type="NCBI Taxonomy" id="334771"/>
    <lineage>
        <taxon>Archaea</taxon>
        <taxon>Thermoproteota</taxon>
        <taxon>Thermoprotei</taxon>
        <taxon>Desulfurococcales</taxon>
        <taxon>Desulfurococcaceae</taxon>
        <taxon>Ignisphaera</taxon>
    </lineage>
</organism>
<reference evidence="1" key="1">
    <citation type="journal article" date="2020" name="mSystems">
        <title>Genome- and Community-Level Interaction Insights into Carbon Utilization and Element Cycling Functions of Hydrothermarchaeota in Hydrothermal Sediment.</title>
        <authorList>
            <person name="Zhou Z."/>
            <person name="Liu Y."/>
            <person name="Xu W."/>
            <person name="Pan J."/>
            <person name="Luo Z.H."/>
            <person name="Li M."/>
        </authorList>
    </citation>
    <scope>NUCLEOTIDE SEQUENCE [LARGE SCALE GENOMIC DNA]</scope>
    <source>
        <strain evidence="1">SpSt-1105</strain>
    </source>
</reference>
<proteinExistence type="predicted"/>
<sequence length="59" mass="6452">MLRARSTQPPFHGELVAFRRGLLERVSGFPENIGADDSYTATKIALIGYRAITVGSTSR</sequence>
<dbReference type="AlphaFoldDB" id="A0A7J3Z969"/>
<protein>
    <submittedName>
        <fullName evidence="1">Uncharacterized protein</fullName>
    </submittedName>
</protein>
<dbReference type="EMBL" id="DRYQ01000114">
    <property type="protein sequence ID" value="HHQ51217.1"/>
    <property type="molecule type" value="Genomic_DNA"/>
</dbReference>
<dbReference type="InterPro" id="IPR029044">
    <property type="entry name" value="Nucleotide-diphossugar_trans"/>
</dbReference>
<dbReference type="SUPFAM" id="SSF53448">
    <property type="entry name" value="Nucleotide-diphospho-sugar transferases"/>
    <property type="match status" value="1"/>
</dbReference>
<accession>A0A7J3Z969</accession>
<gene>
    <name evidence="1" type="ORF">ENM66_07720</name>
</gene>
<name>A0A7J3Z969_9CREN</name>
<comment type="caution">
    <text evidence="1">The sequence shown here is derived from an EMBL/GenBank/DDBJ whole genome shotgun (WGS) entry which is preliminary data.</text>
</comment>